<dbReference type="Pfam" id="PF00512">
    <property type="entry name" value="HisKA"/>
    <property type="match status" value="1"/>
</dbReference>
<evidence type="ECO:0000256" key="5">
    <source>
        <dbReference type="ARBA" id="ARBA00022679"/>
    </source>
</evidence>
<dbReference type="GO" id="GO:0000155">
    <property type="term" value="F:phosphorelay sensor kinase activity"/>
    <property type="evidence" value="ECO:0007669"/>
    <property type="project" value="InterPro"/>
</dbReference>
<dbReference type="CDD" id="cd00082">
    <property type="entry name" value="HisKA"/>
    <property type="match status" value="1"/>
</dbReference>
<dbReference type="InterPro" id="IPR003594">
    <property type="entry name" value="HATPase_dom"/>
</dbReference>
<keyword evidence="5" id="KW-0808">Transferase</keyword>
<comment type="catalytic activity">
    <reaction evidence="1">
        <text>ATP + protein L-histidine = ADP + protein N-phospho-L-histidine.</text>
        <dbReference type="EC" id="2.7.13.3"/>
    </reaction>
</comment>
<dbReference type="SMART" id="SM00387">
    <property type="entry name" value="HATPase_c"/>
    <property type="match status" value="1"/>
</dbReference>
<dbReference type="GO" id="GO:0005886">
    <property type="term" value="C:plasma membrane"/>
    <property type="evidence" value="ECO:0007669"/>
    <property type="project" value="UniProtKB-SubCell"/>
</dbReference>
<dbReference type="PRINTS" id="PR00344">
    <property type="entry name" value="BCTRLSENSOR"/>
</dbReference>
<dbReference type="Proteomes" id="UP000229897">
    <property type="component" value="Chromosome"/>
</dbReference>
<dbReference type="PANTHER" id="PTHR43547:SF2">
    <property type="entry name" value="HYBRID SIGNAL TRANSDUCTION HISTIDINE KINASE C"/>
    <property type="match status" value="1"/>
</dbReference>
<dbReference type="InterPro" id="IPR036097">
    <property type="entry name" value="HisK_dim/P_sf"/>
</dbReference>
<gene>
    <name evidence="8" type="ORF">CR152_15100</name>
</gene>
<sequence>MINLAVAGDAGIDWDEWVTPLTQFSQASGLTVSLYDVRGWRQVGPLVASSTARVLATSTMWRDDGPGTALEKRIAARVFAGDVAEEGSFHGMRVCSMALTQFGQVYGVLVYGWRFNDFSSPMACERIGAAVGVSGNALWSEVRLESPVSEARLATYGALLQTLAGSIDRQRETIEELNRVNRARDLFLATVSHEMRTPLSALSMRIEVLLKTVPDLPAKVENGLTAMRVHIGQEAAMIDDLIDAARTLTGQMSIARTPVGLGQVLRDALSTVEGSASEKEIVLAVTPNDHGDLVRLEADGRRLQQVLWNLLFNAIKFTPRGGTIRIDISRGAEQVEIAVADSGQGIAADDLPHVFGAFNLQRHANAAGLGLGLYIARHLVELHGGTLSVASAGKDKGTTFTIRLPLK</sequence>
<dbReference type="SUPFAM" id="SSF47384">
    <property type="entry name" value="Homodimeric domain of signal transducing histidine kinase"/>
    <property type="match status" value="1"/>
</dbReference>
<dbReference type="SUPFAM" id="SSF55874">
    <property type="entry name" value="ATPase domain of HSP90 chaperone/DNA topoisomerase II/histidine kinase"/>
    <property type="match status" value="1"/>
</dbReference>
<dbReference type="InterPro" id="IPR003661">
    <property type="entry name" value="HisK_dim/P_dom"/>
</dbReference>
<evidence type="ECO:0000256" key="3">
    <source>
        <dbReference type="ARBA" id="ARBA00012438"/>
    </source>
</evidence>
<dbReference type="PANTHER" id="PTHR43547">
    <property type="entry name" value="TWO-COMPONENT HISTIDINE KINASE"/>
    <property type="match status" value="1"/>
</dbReference>
<dbReference type="Pfam" id="PF02518">
    <property type="entry name" value="HATPase_c"/>
    <property type="match status" value="1"/>
</dbReference>
<dbReference type="CDD" id="cd00075">
    <property type="entry name" value="HATPase"/>
    <property type="match status" value="1"/>
</dbReference>
<keyword evidence="4" id="KW-0597">Phosphoprotein</keyword>
<accession>A0A2D2DL43</accession>
<dbReference type="EC" id="2.7.13.3" evidence="3"/>
<evidence type="ECO:0000256" key="1">
    <source>
        <dbReference type="ARBA" id="ARBA00000085"/>
    </source>
</evidence>
<dbReference type="Gene3D" id="1.10.287.130">
    <property type="match status" value="1"/>
</dbReference>
<comment type="subcellular location">
    <subcellularLocation>
        <location evidence="2">Cell inner membrane</location>
        <topology evidence="2">Multi-pass membrane protein</topology>
    </subcellularLocation>
</comment>
<evidence type="ECO:0000256" key="6">
    <source>
        <dbReference type="ARBA" id="ARBA00022777"/>
    </source>
</evidence>
<dbReference type="KEGG" id="mass:CR152_15100"/>
<proteinExistence type="predicted"/>
<dbReference type="Gene3D" id="3.30.565.10">
    <property type="entry name" value="Histidine kinase-like ATPase, C-terminal domain"/>
    <property type="match status" value="1"/>
</dbReference>
<dbReference type="OrthoDB" id="9804645at2"/>
<dbReference type="SMART" id="SM00388">
    <property type="entry name" value="HisKA"/>
    <property type="match status" value="1"/>
</dbReference>
<evidence type="ECO:0000256" key="2">
    <source>
        <dbReference type="ARBA" id="ARBA00004429"/>
    </source>
</evidence>
<dbReference type="RefSeq" id="WP_099875694.1">
    <property type="nucleotide sequence ID" value="NZ_CP024608.1"/>
</dbReference>
<dbReference type="InterPro" id="IPR036890">
    <property type="entry name" value="HATPase_C_sf"/>
</dbReference>
<dbReference type="PROSITE" id="PS50109">
    <property type="entry name" value="HIS_KIN"/>
    <property type="match status" value="1"/>
</dbReference>
<organism evidence="8 9">
    <name type="scientific">Massilia violaceinigra</name>
    <dbReference type="NCBI Taxonomy" id="2045208"/>
    <lineage>
        <taxon>Bacteria</taxon>
        <taxon>Pseudomonadati</taxon>
        <taxon>Pseudomonadota</taxon>
        <taxon>Betaproteobacteria</taxon>
        <taxon>Burkholderiales</taxon>
        <taxon>Oxalobacteraceae</taxon>
        <taxon>Telluria group</taxon>
        <taxon>Massilia</taxon>
    </lineage>
</organism>
<keyword evidence="6" id="KW-0418">Kinase</keyword>
<keyword evidence="9" id="KW-1185">Reference proteome</keyword>
<evidence type="ECO:0000313" key="8">
    <source>
        <dbReference type="EMBL" id="ATQ75709.1"/>
    </source>
</evidence>
<evidence type="ECO:0000313" key="9">
    <source>
        <dbReference type="Proteomes" id="UP000229897"/>
    </source>
</evidence>
<dbReference type="EMBL" id="CP024608">
    <property type="protein sequence ID" value="ATQ75709.1"/>
    <property type="molecule type" value="Genomic_DNA"/>
</dbReference>
<protein>
    <recommendedName>
        <fullName evidence="3">histidine kinase</fullName>
        <ecNumber evidence="3">2.7.13.3</ecNumber>
    </recommendedName>
</protein>
<dbReference type="InterPro" id="IPR004358">
    <property type="entry name" value="Sig_transdc_His_kin-like_C"/>
</dbReference>
<dbReference type="InterPro" id="IPR005467">
    <property type="entry name" value="His_kinase_dom"/>
</dbReference>
<evidence type="ECO:0000259" key="7">
    <source>
        <dbReference type="PROSITE" id="PS50109"/>
    </source>
</evidence>
<feature type="domain" description="Histidine kinase" evidence="7">
    <location>
        <begin position="190"/>
        <end position="407"/>
    </location>
</feature>
<dbReference type="FunFam" id="3.30.565.10:FF:000006">
    <property type="entry name" value="Sensor histidine kinase WalK"/>
    <property type="match status" value="1"/>
</dbReference>
<evidence type="ECO:0000256" key="4">
    <source>
        <dbReference type="ARBA" id="ARBA00022553"/>
    </source>
</evidence>
<dbReference type="AlphaFoldDB" id="A0A2D2DL43"/>
<name>A0A2D2DL43_9BURK</name>
<reference evidence="8" key="1">
    <citation type="submission" date="2017-10" db="EMBL/GenBank/DDBJ databases">
        <title>Massilia psychrophilum sp. nov., a novel purple-pigmented bacterium isolated from Tianshan glacier, Xinjiang Municipality, China.</title>
        <authorList>
            <person name="Wang H."/>
        </authorList>
    </citation>
    <scope>NUCLEOTIDE SEQUENCE [LARGE SCALE GENOMIC DNA]</scope>
    <source>
        <strain evidence="8">B2</strain>
    </source>
</reference>